<keyword evidence="1" id="KW-0472">Membrane</keyword>
<keyword evidence="1" id="KW-0812">Transmembrane</keyword>
<reference evidence="3" key="2">
    <citation type="submission" date="2015-08" db="UniProtKB">
        <authorList>
            <consortium name="WormBaseParasite"/>
        </authorList>
    </citation>
    <scope>IDENTIFICATION</scope>
</reference>
<sequence length="292" mass="33833">MEDSRVSSSFYVPDILSPKILVTVKTVTILVGGVMLLLGDFLLLLAHSLNSKFLGSDLDYEAISYYINFGGRQIFYCINFGMIIIFLLAVCYKSKNLSIVYNCFSIIQIFGIIIWYITLVIAIFARTILDVKDEPRKENRGLILITIVFSYEIIYHFFSFIFVKEFIKCLRRYNPKVGYGFNSTIEIENENISNNHLNCKSFFPTCNDSIELQNVSWLKSNDYLIRNNDFQYNNNGVQNSTLNYTQLLKHDQSFNFISDKSANFPVNTNIFNLNNSNKSYYKSYDVSWQSDC</sequence>
<feature type="transmembrane region" description="Helical" evidence="1">
    <location>
        <begin position="141"/>
        <end position="163"/>
    </location>
</feature>
<evidence type="ECO:0000256" key="1">
    <source>
        <dbReference type="SAM" id="Phobius"/>
    </source>
</evidence>
<feature type="transmembrane region" description="Helical" evidence="1">
    <location>
        <begin position="20"/>
        <end position="46"/>
    </location>
</feature>
<accession>A0A0K0F8H8</accession>
<dbReference type="Proteomes" id="UP000035680">
    <property type="component" value="Unassembled WGS sequence"/>
</dbReference>
<evidence type="ECO:0000313" key="2">
    <source>
        <dbReference type="Proteomes" id="UP000035680"/>
    </source>
</evidence>
<proteinExistence type="predicted"/>
<dbReference type="AlphaFoldDB" id="A0A0K0F8H8"/>
<name>A0A0K0F8H8_STRVS</name>
<keyword evidence="2" id="KW-1185">Reference proteome</keyword>
<dbReference type="WBParaSite" id="SVE_0512700.1">
    <property type="protein sequence ID" value="SVE_0512700.1"/>
    <property type="gene ID" value="SVE_0512700"/>
</dbReference>
<feature type="transmembrane region" description="Helical" evidence="1">
    <location>
        <begin position="73"/>
        <end position="92"/>
    </location>
</feature>
<reference evidence="2" key="1">
    <citation type="submission" date="2014-07" db="EMBL/GenBank/DDBJ databases">
        <authorList>
            <person name="Martin A.A"/>
            <person name="De Silva N."/>
        </authorList>
    </citation>
    <scope>NUCLEOTIDE SEQUENCE</scope>
</reference>
<keyword evidence="1" id="KW-1133">Transmembrane helix</keyword>
<protein>
    <submittedName>
        <fullName evidence="3">Uncharacterized protein</fullName>
    </submittedName>
</protein>
<evidence type="ECO:0000313" key="3">
    <source>
        <dbReference type="WBParaSite" id="SVE_0512700.1"/>
    </source>
</evidence>
<organism evidence="2 3">
    <name type="scientific">Strongyloides venezuelensis</name>
    <name type="common">Threadworm</name>
    <dbReference type="NCBI Taxonomy" id="75913"/>
    <lineage>
        <taxon>Eukaryota</taxon>
        <taxon>Metazoa</taxon>
        <taxon>Ecdysozoa</taxon>
        <taxon>Nematoda</taxon>
        <taxon>Chromadorea</taxon>
        <taxon>Rhabditida</taxon>
        <taxon>Tylenchina</taxon>
        <taxon>Panagrolaimomorpha</taxon>
        <taxon>Strongyloidoidea</taxon>
        <taxon>Strongyloididae</taxon>
        <taxon>Strongyloides</taxon>
    </lineage>
</organism>
<feature type="transmembrane region" description="Helical" evidence="1">
    <location>
        <begin position="99"/>
        <end position="129"/>
    </location>
</feature>